<evidence type="ECO:0000256" key="21">
    <source>
        <dbReference type="SAM" id="MobiDB-lite"/>
    </source>
</evidence>
<dbReference type="SMART" id="SM00615">
    <property type="entry name" value="EPH_lbd"/>
    <property type="match status" value="1"/>
</dbReference>
<dbReference type="CTD" id="30691"/>
<dbReference type="Gene3D" id="3.30.200.20">
    <property type="entry name" value="Phosphorylase Kinase, domain 1"/>
    <property type="match status" value="1"/>
</dbReference>
<sequence length="984" mass="109758">MEVRLGPWVRGLLIPLLLLSCCGGEEEVLMNTKLETSDLRWTNYPTDSEWEELSGLDDEMNSVRTYQICTPDNPSSHWLRTRWIPRRAATMLYVEIRFTMMECSALNQRHCKETFNLFYYPSDSDEATPSHPAWMENPYTKVATVAADHLLRRGAERRSNVKLLRLERLSRAGLYLAFQSQGACMALLSVRAFYRKCPPLRRGFAAFPETIPHALVEQAQGVCVENAMTPPGDQSKLPSMLCGQDGQWVGQPTSSCSCRPGYEAGEPDVRCRACPSGRFKAASGPGGCSQCPANSNTRVPGSAYCPCLSDFYRADSDPPQAACTRPPSAPRSIMTQINDTTVTLEWSEPLERGGRSDLTYRVVCFTCGTSTSKGPVESCSLCDDSILYRPPQRGLTQRRVIIWGLRPHTRYAFTIQSLNGVTPLSQSEPASTRTYVTTSMDVPPPVSGLKRAAATETSMSLEWNIPVVQNQHNVLDYQVRYSPKHGEGTGQWQYVSTRSSSVVLTSLQQATQYQVQVRARSQAGYGSFSVLNYVNTKPDGAGHTQLVVTAALVAMGILLLIAVAVIAVYCYRRRRRDEEDKAGHYQMGQTIKVYIDPFTYEDPNEAVREFAKEINASFVKIEEVIGAGEFGEVCRGRLRIPGQKENYVAIKTLKGGYTEKQRRDFLSEASIMGQFQHPNIIHLEGVITTSCPVMILTEFMENGALDSFLRLNDGQFTTIQLVGMLRGIAAGMKYLSEMSFVHRDLAARNILVNSNLVCKVSDFGLSRVLTENSSDPTYTSSLGGKIPIRWTAPEAIAFRKFTSASDAWSYGIVMWEVMSYGERPYWDMSNQDVINAIEQDYRLPPPPDCPSSLHALMLDCWQKERTDRPRFSEVVSALDRLIRNPVSLKATHPDGPSPSQPLLDQRVPPPLSACGSVSEWLQAIKMERYEQSFLQAGFSNLDVVSQLSTEDLLRVGVTLAGHQRKILSSIQTLRIHKDPPTVLY</sequence>
<dbReference type="PROSITE" id="PS50011">
    <property type="entry name" value="PROTEIN_KINASE_DOM"/>
    <property type="match status" value="1"/>
</dbReference>
<dbReference type="Pfam" id="PF01404">
    <property type="entry name" value="Ephrin_lbd"/>
    <property type="match status" value="1"/>
</dbReference>
<accession>A0A6P7LAR3</accession>
<dbReference type="Pfam" id="PF07699">
    <property type="entry name" value="Ephrin_rec_like"/>
    <property type="match status" value="1"/>
</dbReference>
<evidence type="ECO:0000256" key="19">
    <source>
        <dbReference type="PIRSR" id="PIRSR000666-3"/>
    </source>
</evidence>
<dbReference type="FunCoup" id="A0A6P7LAR3">
    <property type="interactions" value="397"/>
</dbReference>
<dbReference type="InParanoid" id="A0A6P7LAR3"/>
<dbReference type="Pfam" id="PF25599">
    <property type="entry name" value="Ephrin_CRD"/>
    <property type="match status" value="1"/>
</dbReference>
<dbReference type="FunFam" id="1.10.150.50:FF:000001">
    <property type="entry name" value="Ephrin type-A receptor 5"/>
    <property type="match status" value="1"/>
</dbReference>
<dbReference type="FunFam" id="2.60.120.260:FF:000071">
    <property type="entry name" value="Ephrin type-B receptor 4"/>
    <property type="match status" value="1"/>
</dbReference>
<dbReference type="FunFam" id="2.10.50.10:FF:000001">
    <property type="entry name" value="Ephrin type-A receptor 5"/>
    <property type="match status" value="1"/>
</dbReference>
<dbReference type="RefSeq" id="XP_028991651.1">
    <property type="nucleotide sequence ID" value="XM_029135818.3"/>
</dbReference>
<evidence type="ECO:0000256" key="4">
    <source>
        <dbReference type="ARBA" id="ARBA00022692"/>
    </source>
</evidence>
<dbReference type="PRINTS" id="PR00109">
    <property type="entry name" value="TYRKINASE"/>
</dbReference>
<evidence type="ECO:0000256" key="8">
    <source>
        <dbReference type="ARBA" id="ARBA00022777"/>
    </source>
</evidence>
<dbReference type="Pfam" id="PF07714">
    <property type="entry name" value="PK_Tyr_Ser-Thr"/>
    <property type="match status" value="1"/>
</dbReference>
<feature type="domain" description="SAM" evidence="25">
    <location>
        <begin position="916"/>
        <end position="976"/>
    </location>
</feature>
<dbReference type="Gene3D" id="2.10.50.10">
    <property type="entry name" value="Tumor Necrosis Factor Receptor, subunit A, domain 2"/>
    <property type="match status" value="1"/>
</dbReference>
<dbReference type="FunFam" id="3.30.200.20:FF:000001">
    <property type="entry name" value="Ephrin type-A receptor 5"/>
    <property type="match status" value="1"/>
</dbReference>
<dbReference type="PROSITE" id="PS00109">
    <property type="entry name" value="PROTEIN_KINASE_TYR"/>
    <property type="match status" value="1"/>
</dbReference>
<feature type="region of interest" description="Disordered" evidence="21">
    <location>
        <begin position="887"/>
        <end position="907"/>
    </location>
</feature>
<comment type="function">
    <text evidence="16">Receptor tyrosine kinase which binds promiscuously transmembrane ephrin-B family ligands residing on adjacent cells, leading to contact-dependent bidirectional signaling into neighboring cells. The signaling pathway downstream of the receptor is referred to as forward signaling while the signaling pathway downstream of the ephrin ligand is referred to as reverse signaling. Together with its cognate ligand/functional ligand EFNB2 is involved in the regulation of cell adhesion and cell migration, and plays a central role in heart morphogenesis, angiogenesis and blood vessel remodeling and permeability. EPHB4-mediated forward signaling controls cellular repulsion and segregation from EFNB2-expressing cells. Involved in somitogenesis.</text>
</comment>
<keyword evidence="11 22" id="KW-0472">Membrane</keyword>
<dbReference type="GO" id="GO:0070121">
    <property type="term" value="P:Kupffer's vesicle development"/>
    <property type="evidence" value="ECO:0007669"/>
    <property type="project" value="Ensembl"/>
</dbReference>
<evidence type="ECO:0000256" key="6">
    <source>
        <dbReference type="ARBA" id="ARBA00022737"/>
    </source>
</evidence>
<dbReference type="Gene3D" id="2.60.40.10">
    <property type="entry name" value="Immunoglobulins"/>
    <property type="match status" value="2"/>
</dbReference>
<dbReference type="InterPro" id="IPR000719">
    <property type="entry name" value="Prot_kinase_dom"/>
</dbReference>
<evidence type="ECO:0000259" key="26">
    <source>
        <dbReference type="PROSITE" id="PS50853"/>
    </source>
</evidence>
<evidence type="ECO:0000259" key="24">
    <source>
        <dbReference type="PROSITE" id="PS50011"/>
    </source>
</evidence>
<dbReference type="InterPro" id="IPR017441">
    <property type="entry name" value="Protein_kinase_ATP_BS"/>
</dbReference>
<feature type="binding site" evidence="18 20">
    <location>
        <position position="651"/>
    </location>
    <ligand>
        <name>ATP</name>
        <dbReference type="ChEBI" id="CHEBI:30616"/>
    </ligand>
</feature>
<evidence type="ECO:0000313" key="28">
    <source>
        <dbReference type="Proteomes" id="UP000515150"/>
    </source>
</evidence>
<dbReference type="OrthoDB" id="4062651at2759"/>
<evidence type="ECO:0000256" key="10">
    <source>
        <dbReference type="ARBA" id="ARBA00022989"/>
    </source>
</evidence>
<dbReference type="FunFam" id="1.10.510.10:FF:000015">
    <property type="entry name" value="Ephrin type-B receptor 2"/>
    <property type="match status" value="1"/>
</dbReference>
<dbReference type="InterPro" id="IPR008266">
    <property type="entry name" value="Tyr_kinase_AS"/>
</dbReference>
<evidence type="ECO:0000256" key="22">
    <source>
        <dbReference type="SAM" id="Phobius"/>
    </source>
</evidence>
<evidence type="ECO:0000256" key="11">
    <source>
        <dbReference type="ARBA" id="ARBA00023136"/>
    </source>
</evidence>
<evidence type="ECO:0000256" key="15">
    <source>
        <dbReference type="ARBA" id="ARBA00051243"/>
    </source>
</evidence>
<dbReference type="Gene3D" id="2.60.40.1770">
    <property type="entry name" value="ephrin a2 ectodomain"/>
    <property type="match status" value="1"/>
</dbReference>
<dbReference type="SUPFAM" id="SSF56112">
    <property type="entry name" value="Protein kinase-like (PK-like)"/>
    <property type="match status" value="1"/>
</dbReference>
<dbReference type="InterPro" id="IPR011641">
    <property type="entry name" value="Tyr-kin_ephrin_A/B_rcpt-like"/>
</dbReference>
<dbReference type="GO" id="GO:0005005">
    <property type="term" value="F:transmembrane-ephrin receptor activity"/>
    <property type="evidence" value="ECO:0007669"/>
    <property type="project" value="TreeGrafter"/>
</dbReference>
<evidence type="ECO:0000256" key="2">
    <source>
        <dbReference type="ARBA" id="ARBA00011902"/>
    </source>
</evidence>
<keyword evidence="3" id="KW-0808">Transferase</keyword>
<keyword evidence="12" id="KW-0829">Tyrosine-protein kinase</keyword>
<dbReference type="InterPro" id="IPR020635">
    <property type="entry name" value="Tyr_kinase_cat_dom"/>
</dbReference>
<dbReference type="Pfam" id="PF00536">
    <property type="entry name" value="SAM_1"/>
    <property type="match status" value="1"/>
</dbReference>
<dbReference type="PIRSF" id="PIRSF000666">
    <property type="entry name" value="TyrPK_ephrin_receptor"/>
    <property type="match status" value="1"/>
</dbReference>
<keyword evidence="9 18" id="KW-0067">ATP-binding</keyword>
<evidence type="ECO:0000256" key="12">
    <source>
        <dbReference type="ARBA" id="ARBA00023137"/>
    </source>
</evidence>
<dbReference type="PANTHER" id="PTHR46877:SF19">
    <property type="entry name" value="RECEPTOR PROTEIN-TYROSINE KINASE"/>
    <property type="match status" value="1"/>
</dbReference>
<dbReference type="GeneID" id="114846765"/>
<keyword evidence="14 29" id="KW-0675">Receptor</keyword>
<dbReference type="SUPFAM" id="SSF49785">
    <property type="entry name" value="Galactose-binding domain-like"/>
    <property type="match status" value="1"/>
</dbReference>
<dbReference type="InterPro" id="IPR013761">
    <property type="entry name" value="SAM/pointed_sf"/>
</dbReference>
<dbReference type="KEGG" id="bspl:114846765"/>
<dbReference type="InterPro" id="IPR013783">
    <property type="entry name" value="Ig-like_fold"/>
</dbReference>
<keyword evidence="6" id="KW-0677">Repeat</keyword>
<feature type="domain" description="Protein kinase" evidence="24">
    <location>
        <begin position="619"/>
        <end position="882"/>
    </location>
</feature>
<evidence type="ECO:0000256" key="17">
    <source>
        <dbReference type="PIRSR" id="PIRSR000666-1"/>
    </source>
</evidence>
<keyword evidence="13 19" id="KW-1015">Disulfide bond</keyword>
<dbReference type="GO" id="GO:0007411">
    <property type="term" value="P:axon guidance"/>
    <property type="evidence" value="ECO:0007669"/>
    <property type="project" value="TreeGrafter"/>
</dbReference>
<feature type="active site" description="Proton acceptor" evidence="17">
    <location>
        <position position="744"/>
    </location>
</feature>
<feature type="binding site" evidence="18">
    <location>
        <begin position="625"/>
        <end position="633"/>
    </location>
    <ligand>
        <name>ATP</name>
        <dbReference type="ChEBI" id="CHEBI:30616"/>
    </ligand>
</feature>
<dbReference type="InterPro" id="IPR003961">
    <property type="entry name" value="FN3_dom"/>
</dbReference>
<keyword evidence="8" id="KW-0418">Kinase</keyword>
<keyword evidence="5 23" id="KW-0732">Signal</keyword>
<dbReference type="CDD" id="cd05065">
    <property type="entry name" value="PTKc_EphR_B"/>
    <property type="match status" value="1"/>
</dbReference>
<evidence type="ECO:0000313" key="29">
    <source>
        <dbReference type="RefSeq" id="XP_028991651.1"/>
    </source>
</evidence>
<dbReference type="InterPro" id="IPR001245">
    <property type="entry name" value="Ser-Thr/Tyr_kinase_cat_dom"/>
</dbReference>
<dbReference type="InterPro" id="IPR036116">
    <property type="entry name" value="FN3_sf"/>
</dbReference>
<dbReference type="PANTHER" id="PTHR46877">
    <property type="entry name" value="EPH RECEPTOR A5"/>
    <property type="match status" value="1"/>
</dbReference>
<feature type="transmembrane region" description="Helical" evidence="22">
    <location>
        <begin position="546"/>
        <end position="571"/>
    </location>
</feature>
<keyword evidence="10 22" id="KW-1133">Transmembrane helix</keyword>
<dbReference type="GO" id="GO:0030425">
    <property type="term" value="C:dendrite"/>
    <property type="evidence" value="ECO:0007669"/>
    <property type="project" value="TreeGrafter"/>
</dbReference>
<evidence type="ECO:0000256" key="23">
    <source>
        <dbReference type="SAM" id="SignalP"/>
    </source>
</evidence>
<dbReference type="SMART" id="SM00219">
    <property type="entry name" value="TyrKc"/>
    <property type="match status" value="1"/>
</dbReference>
<dbReference type="Pfam" id="PF00041">
    <property type="entry name" value="fn3"/>
    <property type="match status" value="2"/>
</dbReference>
<keyword evidence="4 22" id="KW-0812">Transmembrane</keyword>
<dbReference type="PROSITE" id="PS51257">
    <property type="entry name" value="PROKAR_LIPOPROTEIN"/>
    <property type="match status" value="1"/>
</dbReference>
<evidence type="ECO:0000256" key="18">
    <source>
        <dbReference type="PIRSR" id="PIRSR000666-2"/>
    </source>
</evidence>
<protein>
    <recommendedName>
        <fullName evidence="2">receptor protein-tyrosine kinase</fullName>
        <ecNumber evidence="2">2.7.10.1</ecNumber>
    </recommendedName>
</protein>
<dbReference type="InterPro" id="IPR011009">
    <property type="entry name" value="Kinase-like_dom_sf"/>
</dbReference>
<evidence type="ECO:0000259" key="25">
    <source>
        <dbReference type="PROSITE" id="PS50105"/>
    </source>
</evidence>
<feature type="chain" id="PRO_5027536997" description="receptor protein-tyrosine kinase" evidence="23">
    <location>
        <begin position="25"/>
        <end position="984"/>
    </location>
</feature>
<dbReference type="InterPro" id="IPR027936">
    <property type="entry name" value="Eph_TM"/>
</dbReference>
<evidence type="ECO:0000256" key="16">
    <source>
        <dbReference type="ARBA" id="ARBA00055965"/>
    </source>
</evidence>
<dbReference type="SUPFAM" id="SSF49265">
    <property type="entry name" value="Fibronectin type III"/>
    <property type="match status" value="1"/>
</dbReference>
<dbReference type="FunFam" id="2.60.40.10:FF:000059">
    <property type="entry name" value="Ephrin type-A receptor 6"/>
    <property type="match status" value="1"/>
</dbReference>
<comment type="catalytic activity">
    <reaction evidence="15">
        <text>L-tyrosyl-[protein] + ATP = O-phospho-L-tyrosyl-[protein] + ADP + H(+)</text>
        <dbReference type="Rhea" id="RHEA:10596"/>
        <dbReference type="Rhea" id="RHEA-COMP:10136"/>
        <dbReference type="Rhea" id="RHEA-COMP:20101"/>
        <dbReference type="ChEBI" id="CHEBI:15378"/>
        <dbReference type="ChEBI" id="CHEBI:30616"/>
        <dbReference type="ChEBI" id="CHEBI:46858"/>
        <dbReference type="ChEBI" id="CHEBI:61978"/>
        <dbReference type="ChEBI" id="CHEBI:456216"/>
        <dbReference type="EC" id="2.7.10.1"/>
    </reaction>
</comment>
<dbReference type="InterPro" id="IPR050449">
    <property type="entry name" value="Ephrin_rcpt_TKs"/>
</dbReference>
<proteinExistence type="predicted"/>
<dbReference type="InterPro" id="IPR008979">
    <property type="entry name" value="Galactose-bd-like_sf"/>
</dbReference>
<dbReference type="Gene3D" id="1.10.150.50">
    <property type="entry name" value="Transcription Factor, Ets-1"/>
    <property type="match status" value="1"/>
</dbReference>
<evidence type="ECO:0000256" key="9">
    <source>
        <dbReference type="ARBA" id="ARBA00022840"/>
    </source>
</evidence>
<dbReference type="PROSITE" id="PS00107">
    <property type="entry name" value="PROTEIN_KINASE_ATP"/>
    <property type="match status" value="1"/>
</dbReference>
<name>A0A6P7LAR3_BETSP</name>
<reference evidence="29" key="1">
    <citation type="submission" date="2025-08" db="UniProtKB">
        <authorList>
            <consortium name="RefSeq"/>
        </authorList>
    </citation>
    <scope>IDENTIFICATION</scope>
</reference>
<dbReference type="EC" id="2.7.10.1" evidence="2"/>
<dbReference type="SMART" id="SM01411">
    <property type="entry name" value="Ephrin_rec_like"/>
    <property type="match status" value="1"/>
</dbReference>
<dbReference type="PROSITE" id="PS50105">
    <property type="entry name" value="SAM_DOMAIN"/>
    <property type="match status" value="1"/>
</dbReference>
<evidence type="ECO:0000256" key="20">
    <source>
        <dbReference type="PROSITE-ProRule" id="PRU10141"/>
    </source>
</evidence>
<dbReference type="InterPro" id="IPR016257">
    <property type="entry name" value="Tyr_kinase_ephrin_rcpt"/>
</dbReference>
<evidence type="ECO:0000256" key="3">
    <source>
        <dbReference type="ARBA" id="ARBA00022679"/>
    </source>
</evidence>
<dbReference type="Gene3D" id="2.60.120.260">
    <property type="entry name" value="Galactose-binding domain-like"/>
    <property type="match status" value="1"/>
</dbReference>
<gene>
    <name evidence="29" type="primary">ephb4b</name>
</gene>
<dbReference type="GO" id="GO:0005886">
    <property type="term" value="C:plasma membrane"/>
    <property type="evidence" value="ECO:0007669"/>
    <property type="project" value="InterPro"/>
</dbReference>
<feature type="domain" description="Eph LBD" evidence="27">
    <location>
        <begin position="26"/>
        <end position="202"/>
    </location>
</feature>
<evidence type="ECO:0000256" key="7">
    <source>
        <dbReference type="ARBA" id="ARBA00022741"/>
    </source>
</evidence>
<organism evidence="28 29">
    <name type="scientific">Betta splendens</name>
    <name type="common">Siamese fighting fish</name>
    <dbReference type="NCBI Taxonomy" id="158456"/>
    <lineage>
        <taxon>Eukaryota</taxon>
        <taxon>Metazoa</taxon>
        <taxon>Chordata</taxon>
        <taxon>Craniata</taxon>
        <taxon>Vertebrata</taxon>
        <taxon>Euteleostomi</taxon>
        <taxon>Actinopterygii</taxon>
        <taxon>Neopterygii</taxon>
        <taxon>Teleostei</taxon>
        <taxon>Neoteleostei</taxon>
        <taxon>Acanthomorphata</taxon>
        <taxon>Anabantaria</taxon>
        <taxon>Anabantiformes</taxon>
        <taxon>Anabantoidei</taxon>
        <taxon>Osphronemidae</taxon>
        <taxon>Betta</taxon>
    </lineage>
</organism>
<dbReference type="Proteomes" id="UP000515150">
    <property type="component" value="Chromosome 2"/>
</dbReference>
<evidence type="ECO:0000256" key="5">
    <source>
        <dbReference type="ARBA" id="ARBA00022729"/>
    </source>
</evidence>
<dbReference type="InterPro" id="IPR001090">
    <property type="entry name" value="Ephrin_rcpt_lig-bd_dom"/>
</dbReference>
<feature type="disulfide bond" evidence="19">
    <location>
        <begin position="69"/>
        <end position="184"/>
    </location>
</feature>
<keyword evidence="7 18" id="KW-0547">Nucleotide-binding</keyword>
<dbReference type="SUPFAM" id="SSF47769">
    <property type="entry name" value="SAM/Pointed domain"/>
    <property type="match status" value="1"/>
</dbReference>
<dbReference type="Pfam" id="PF14575">
    <property type="entry name" value="EphA2_TM"/>
    <property type="match status" value="1"/>
</dbReference>
<evidence type="ECO:0000259" key="27">
    <source>
        <dbReference type="PROSITE" id="PS51550"/>
    </source>
</evidence>
<dbReference type="InterPro" id="IPR001660">
    <property type="entry name" value="SAM"/>
</dbReference>
<feature type="domain" description="Fibronectin type-III" evidence="26">
    <location>
        <begin position="445"/>
        <end position="539"/>
    </location>
</feature>
<dbReference type="SMART" id="SM00060">
    <property type="entry name" value="FN3"/>
    <property type="match status" value="2"/>
</dbReference>
<comment type="subcellular location">
    <subcellularLocation>
        <location evidence="1">Membrane</location>
        <topology evidence="1">Single-pass type I membrane protein</topology>
    </subcellularLocation>
</comment>
<feature type="disulfide bond" evidence="19">
    <location>
        <begin position="103"/>
        <end position="111"/>
    </location>
</feature>
<evidence type="ECO:0000256" key="14">
    <source>
        <dbReference type="ARBA" id="ARBA00023170"/>
    </source>
</evidence>
<dbReference type="AlphaFoldDB" id="A0A6P7LAR3"/>
<dbReference type="Gene3D" id="1.10.510.10">
    <property type="entry name" value="Transferase(Phosphotransferase) domain 1"/>
    <property type="match status" value="1"/>
</dbReference>
<dbReference type="PROSITE" id="PS51550">
    <property type="entry name" value="EPH_LBD"/>
    <property type="match status" value="1"/>
</dbReference>
<dbReference type="SMART" id="SM00454">
    <property type="entry name" value="SAM"/>
    <property type="match status" value="1"/>
</dbReference>
<evidence type="ECO:0000256" key="1">
    <source>
        <dbReference type="ARBA" id="ARBA00004479"/>
    </source>
</evidence>
<feature type="domain" description="Fibronectin type-III" evidence="26">
    <location>
        <begin position="326"/>
        <end position="441"/>
    </location>
</feature>
<feature type="signal peptide" evidence="23">
    <location>
        <begin position="1"/>
        <end position="24"/>
    </location>
</feature>
<dbReference type="GO" id="GO:0005524">
    <property type="term" value="F:ATP binding"/>
    <property type="evidence" value="ECO:0007669"/>
    <property type="project" value="UniProtKB-UniRule"/>
</dbReference>
<dbReference type="CDD" id="cd00063">
    <property type="entry name" value="FN3"/>
    <property type="match status" value="2"/>
</dbReference>
<keyword evidence="28" id="KW-1185">Reference proteome</keyword>
<dbReference type="GO" id="GO:0001756">
    <property type="term" value="P:somitogenesis"/>
    <property type="evidence" value="ECO:0007669"/>
    <property type="project" value="Ensembl"/>
</dbReference>
<evidence type="ECO:0000256" key="13">
    <source>
        <dbReference type="ARBA" id="ARBA00023157"/>
    </source>
</evidence>
<dbReference type="PROSITE" id="PS50853">
    <property type="entry name" value="FN3"/>
    <property type="match status" value="2"/>
</dbReference>